<comment type="similarity">
    <text evidence="4 13 14">Belongs to the APS kinase family.</text>
</comment>
<dbReference type="GO" id="GO:0000103">
    <property type="term" value="P:sulfate assimilation"/>
    <property type="evidence" value="ECO:0007669"/>
    <property type="project" value="UniProtKB-UniRule"/>
</dbReference>
<evidence type="ECO:0000256" key="11">
    <source>
        <dbReference type="ARBA" id="ARBA00031393"/>
    </source>
</evidence>
<dbReference type="FunFam" id="3.40.50.300:FF:000212">
    <property type="entry name" value="Adenylyl-sulfate kinase"/>
    <property type="match status" value="1"/>
</dbReference>
<evidence type="ECO:0000256" key="13">
    <source>
        <dbReference type="HAMAP-Rule" id="MF_00065"/>
    </source>
</evidence>
<comment type="catalytic activity">
    <reaction evidence="1 13 14">
        <text>adenosine 5'-phosphosulfate + ATP = 3'-phosphoadenylyl sulfate + ADP + H(+)</text>
        <dbReference type="Rhea" id="RHEA:24152"/>
        <dbReference type="ChEBI" id="CHEBI:15378"/>
        <dbReference type="ChEBI" id="CHEBI:30616"/>
        <dbReference type="ChEBI" id="CHEBI:58243"/>
        <dbReference type="ChEBI" id="CHEBI:58339"/>
        <dbReference type="ChEBI" id="CHEBI:456216"/>
        <dbReference type="EC" id="2.7.1.25"/>
    </reaction>
</comment>
<dbReference type="InterPro" id="IPR027417">
    <property type="entry name" value="P-loop_NTPase"/>
</dbReference>
<feature type="active site" description="Phosphoserine intermediate" evidence="13">
    <location>
        <position position="110"/>
    </location>
</feature>
<dbReference type="GO" id="GO:0005524">
    <property type="term" value="F:ATP binding"/>
    <property type="evidence" value="ECO:0007669"/>
    <property type="project" value="UniProtKB-UniRule"/>
</dbReference>
<keyword evidence="6 13" id="KW-0808">Transferase</keyword>
<keyword evidence="17" id="KW-1185">Reference proteome</keyword>
<dbReference type="UniPathway" id="UPA00140">
    <property type="reaction ID" value="UER00205"/>
</dbReference>
<dbReference type="PANTHER" id="PTHR11055:SF1">
    <property type="entry name" value="PAPS SYNTHETASE, ISOFORM D"/>
    <property type="match status" value="1"/>
</dbReference>
<dbReference type="OrthoDB" id="9804504at2"/>
<proteinExistence type="inferred from homology"/>
<keyword evidence="7 13" id="KW-0547">Nucleotide-binding</keyword>
<dbReference type="Proteomes" id="UP000318741">
    <property type="component" value="Chromosome"/>
</dbReference>
<dbReference type="InterPro" id="IPR002891">
    <property type="entry name" value="APS"/>
</dbReference>
<name>A0A517P879_9PLAN</name>
<dbReference type="SUPFAM" id="SSF52540">
    <property type="entry name" value="P-loop containing nucleoside triphosphate hydrolases"/>
    <property type="match status" value="1"/>
</dbReference>
<keyword evidence="13" id="KW-0597">Phosphoprotein</keyword>
<dbReference type="CDD" id="cd02027">
    <property type="entry name" value="APSK"/>
    <property type="match status" value="1"/>
</dbReference>
<organism evidence="16 17">
    <name type="scientific">Alienimonas californiensis</name>
    <dbReference type="NCBI Taxonomy" id="2527989"/>
    <lineage>
        <taxon>Bacteria</taxon>
        <taxon>Pseudomonadati</taxon>
        <taxon>Planctomycetota</taxon>
        <taxon>Planctomycetia</taxon>
        <taxon>Planctomycetales</taxon>
        <taxon>Planctomycetaceae</taxon>
        <taxon>Alienimonas</taxon>
    </lineage>
</organism>
<evidence type="ECO:0000259" key="15">
    <source>
        <dbReference type="Pfam" id="PF01583"/>
    </source>
</evidence>
<evidence type="ECO:0000256" key="9">
    <source>
        <dbReference type="ARBA" id="ARBA00022840"/>
    </source>
</evidence>
<evidence type="ECO:0000256" key="10">
    <source>
        <dbReference type="ARBA" id="ARBA00029724"/>
    </source>
</evidence>
<evidence type="ECO:0000313" key="16">
    <source>
        <dbReference type="EMBL" id="QDT15573.1"/>
    </source>
</evidence>
<feature type="domain" description="APS kinase" evidence="15">
    <location>
        <begin position="29"/>
        <end position="178"/>
    </location>
</feature>
<evidence type="ECO:0000256" key="7">
    <source>
        <dbReference type="ARBA" id="ARBA00022741"/>
    </source>
</evidence>
<dbReference type="GO" id="GO:0004020">
    <property type="term" value="F:adenylylsulfate kinase activity"/>
    <property type="evidence" value="ECO:0007669"/>
    <property type="project" value="UniProtKB-UniRule"/>
</dbReference>
<protein>
    <recommendedName>
        <fullName evidence="5 13">Adenylyl-sulfate kinase</fullName>
        <ecNumber evidence="5 13">2.7.1.25</ecNumber>
    </recommendedName>
    <alternativeName>
        <fullName evidence="11 13">APS kinase</fullName>
    </alternativeName>
    <alternativeName>
        <fullName evidence="12 13">ATP adenosine-5'-phosphosulfate 3'-phosphotransferase</fullName>
    </alternativeName>
    <alternativeName>
        <fullName evidence="10 13">Adenosine-5'-phosphosulfate kinase</fullName>
    </alternativeName>
</protein>
<comment type="pathway">
    <text evidence="3 13 14">Sulfur metabolism; hydrogen sulfide biosynthesis; sulfite from sulfate: step 2/3.</text>
</comment>
<keyword evidence="9 13" id="KW-0067">ATP-binding</keyword>
<evidence type="ECO:0000256" key="3">
    <source>
        <dbReference type="ARBA" id="ARBA00004806"/>
    </source>
</evidence>
<evidence type="ECO:0000256" key="12">
    <source>
        <dbReference type="ARBA" id="ARBA00031464"/>
    </source>
</evidence>
<gene>
    <name evidence="13 16" type="primary">cysC</name>
    <name evidence="16" type="ORF">CA12_16580</name>
</gene>
<dbReference type="RefSeq" id="WP_145358486.1">
    <property type="nucleotide sequence ID" value="NZ_CP036265.1"/>
</dbReference>
<dbReference type="Pfam" id="PF01583">
    <property type="entry name" value="APS_kinase"/>
    <property type="match status" value="1"/>
</dbReference>
<keyword evidence="8 13" id="KW-0418">Kinase</keyword>
<evidence type="ECO:0000256" key="6">
    <source>
        <dbReference type="ARBA" id="ARBA00022679"/>
    </source>
</evidence>
<evidence type="ECO:0000256" key="8">
    <source>
        <dbReference type="ARBA" id="ARBA00022777"/>
    </source>
</evidence>
<evidence type="ECO:0000256" key="5">
    <source>
        <dbReference type="ARBA" id="ARBA00012121"/>
    </source>
</evidence>
<dbReference type="EMBL" id="CP036265">
    <property type="protein sequence ID" value="QDT15573.1"/>
    <property type="molecule type" value="Genomic_DNA"/>
</dbReference>
<comment type="function">
    <text evidence="2 13 14">Catalyzes the synthesis of activated sulfate.</text>
</comment>
<dbReference type="AlphaFoldDB" id="A0A517P879"/>
<evidence type="ECO:0000256" key="14">
    <source>
        <dbReference type="RuleBase" id="RU004347"/>
    </source>
</evidence>
<sequence length="204" mass="22676">MAEQKATNVTWHESRVSADDRAELMGHKSALLWFTGLSGAGKSTVANVVDHLLHQKGFHTYVLDGDNIRMGLNKNLGFSPEDRTENIRRIGEVGKLFTDAGLLTMTAFISPYREDRDQVRALFGEGKFVEVYVKASLETCEQRDPKGLYKKARAGEIKGFTGIDAPYEEPENAELTLDSDGKDVDTLANEVVDYLEQNGYLKTA</sequence>
<evidence type="ECO:0000256" key="2">
    <source>
        <dbReference type="ARBA" id="ARBA00002632"/>
    </source>
</evidence>
<dbReference type="NCBIfam" id="TIGR00455">
    <property type="entry name" value="apsK"/>
    <property type="match status" value="1"/>
</dbReference>
<dbReference type="PANTHER" id="PTHR11055">
    <property type="entry name" value="BIFUNCTIONAL 3'-PHOSPHOADENOSINE 5'-PHOSPHOSULFATE SYNTHASE"/>
    <property type="match status" value="1"/>
</dbReference>
<evidence type="ECO:0000256" key="4">
    <source>
        <dbReference type="ARBA" id="ARBA00007008"/>
    </source>
</evidence>
<dbReference type="Gene3D" id="3.40.50.300">
    <property type="entry name" value="P-loop containing nucleotide triphosphate hydrolases"/>
    <property type="match status" value="1"/>
</dbReference>
<dbReference type="InterPro" id="IPR059117">
    <property type="entry name" value="APS_kinase_dom"/>
</dbReference>
<dbReference type="EC" id="2.7.1.25" evidence="5 13"/>
<reference evidence="16 17" key="1">
    <citation type="submission" date="2019-02" db="EMBL/GenBank/DDBJ databases">
        <title>Deep-cultivation of Planctomycetes and their phenomic and genomic characterization uncovers novel biology.</title>
        <authorList>
            <person name="Wiegand S."/>
            <person name="Jogler M."/>
            <person name="Boedeker C."/>
            <person name="Pinto D."/>
            <person name="Vollmers J."/>
            <person name="Rivas-Marin E."/>
            <person name="Kohn T."/>
            <person name="Peeters S.H."/>
            <person name="Heuer A."/>
            <person name="Rast P."/>
            <person name="Oberbeckmann S."/>
            <person name="Bunk B."/>
            <person name="Jeske O."/>
            <person name="Meyerdierks A."/>
            <person name="Storesund J.E."/>
            <person name="Kallscheuer N."/>
            <person name="Luecker S."/>
            <person name="Lage O.M."/>
            <person name="Pohl T."/>
            <person name="Merkel B.J."/>
            <person name="Hornburger P."/>
            <person name="Mueller R.-W."/>
            <person name="Bruemmer F."/>
            <person name="Labrenz M."/>
            <person name="Spormann A.M."/>
            <person name="Op den Camp H."/>
            <person name="Overmann J."/>
            <person name="Amann R."/>
            <person name="Jetten M.S.M."/>
            <person name="Mascher T."/>
            <person name="Medema M.H."/>
            <person name="Devos D.P."/>
            <person name="Kaster A.-K."/>
            <person name="Ovreas L."/>
            <person name="Rohde M."/>
            <person name="Galperin M.Y."/>
            <person name="Jogler C."/>
        </authorList>
    </citation>
    <scope>NUCLEOTIDE SEQUENCE [LARGE SCALE GENOMIC DNA]</scope>
    <source>
        <strain evidence="16 17">CA12</strain>
    </source>
</reference>
<evidence type="ECO:0000313" key="17">
    <source>
        <dbReference type="Proteomes" id="UP000318741"/>
    </source>
</evidence>
<dbReference type="GO" id="GO:0070814">
    <property type="term" value="P:hydrogen sulfide biosynthetic process"/>
    <property type="evidence" value="ECO:0007669"/>
    <property type="project" value="UniProtKB-UniRule"/>
</dbReference>
<accession>A0A517P879</accession>
<dbReference type="KEGG" id="acaf:CA12_16580"/>
<evidence type="ECO:0000256" key="1">
    <source>
        <dbReference type="ARBA" id="ARBA00001823"/>
    </source>
</evidence>
<dbReference type="HAMAP" id="MF_00065">
    <property type="entry name" value="Adenylyl_sulf_kinase"/>
    <property type="match status" value="1"/>
</dbReference>
<feature type="binding site" evidence="13">
    <location>
        <begin position="36"/>
        <end position="43"/>
    </location>
    <ligand>
        <name>ATP</name>
        <dbReference type="ChEBI" id="CHEBI:30616"/>
    </ligand>
</feature>
<dbReference type="NCBIfam" id="NF003013">
    <property type="entry name" value="PRK03846.1"/>
    <property type="match status" value="1"/>
</dbReference>